<keyword evidence="3" id="KW-1185">Reference proteome</keyword>
<evidence type="ECO:0000256" key="1">
    <source>
        <dbReference type="SAM" id="MobiDB-lite"/>
    </source>
</evidence>
<protein>
    <submittedName>
        <fullName evidence="2">Uncharacterized protein</fullName>
    </submittedName>
</protein>
<dbReference type="EMBL" id="VSRR010149979">
    <property type="protein sequence ID" value="MPD06213.1"/>
    <property type="molecule type" value="Genomic_DNA"/>
</dbReference>
<name>A0A5B7KC20_PORTR</name>
<reference evidence="2 3" key="1">
    <citation type="submission" date="2019-05" db="EMBL/GenBank/DDBJ databases">
        <title>Another draft genome of Portunus trituberculatus and its Hox gene families provides insights of decapod evolution.</title>
        <authorList>
            <person name="Jeong J.-H."/>
            <person name="Song I."/>
            <person name="Kim S."/>
            <person name="Choi T."/>
            <person name="Kim D."/>
            <person name="Ryu S."/>
            <person name="Kim W."/>
        </authorList>
    </citation>
    <scope>NUCLEOTIDE SEQUENCE [LARGE SCALE GENOMIC DNA]</scope>
    <source>
        <tissue evidence="2">Muscle</tissue>
    </source>
</reference>
<sequence>MTPESRLARRARLVGVPDNGVTRRRGVRSRGRGSTPPATPPTCW</sequence>
<feature type="compositionally biased region" description="Basic residues" evidence="1">
    <location>
        <begin position="22"/>
        <end position="31"/>
    </location>
</feature>
<evidence type="ECO:0000313" key="2">
    <source>
        <dbReference type="EMBL" id="MPD06213.1"/>
    </source>
</evidence>
<organism evidence="2 3">
    <name type="scientific">Portunus trituberculatus</name>
    <name type="common">Swimming crab</name>
    <name type="synonym">Neptunus trituberculatus</name>
    <dbReference type="NCBI Taxonomy" id="210409"/>
    <lineage>
        <taxon>Eukaryota</taxon>
        <taxon>Metazoa</taxon>
        <taxon>Ecdysozoa</taxon>
        <taxon>Arthropoda</taxon>
        <taxon>Crustacea</taxon>
        <taxon>Multicrustacea</taxon>
        <taxon>Malacostraca</taxon>
        <taxon>Eumalacostraca</taxon>
        <taxon>Eucarida</taxon>
        <taxon>Decapoda</taxon>
        <taxon>Pleocyemata</taxon>
        <taxon>Brachyura</taxon>
        <taxon>Eubrachyura</taxon>
        <taxon>Portunoidea</taxon>
        <taxon>Portunidae</taxon>
        <taxon>Portuninae</taxon>
        <taxon>Portunus</taxon>
    </lineage>
</organism>
<dbReference type="AlphaFoldDB" id="A0A5B7KC20"/>
<proteinExistence type="predicted"/>
<accession>A0A5B7KC20</accession>
<gene>
    <name evidence="2" type="ORF">E2C01_102009</name>
</gene>
<evidence type="ECO:0000313" key="3">
    <source>
        <dbReference type="Proteomes" id="UP000324222"/>
    </source>
</evidence>
<feature type="region of interest" description="Disordered" evidence="1">
    <location>
        <begin position="1"/>
        <end position="44"/>
    </location>
</feature>
<dbReference type="Proteomes" id="UP000324222">
    <property type="component" value="Unassembled WGS sequence"/>
</dbReference>
<comment type="caution">
    <text evidence="2">The sequence shown here is derived from an EMBL/GenBank/DDBJ whole genome shotgun (WGS) entry which is preliminary data.</text>
</comment>